<reference evidence="2 3" key="1">
    <citation type="submission" date="2024-02" db="EMBL/GenBank/DDBJ databases">
        <title>De novo assembly and annotation of 12 fungi associated with fruit tree decline syndrome in Ontario, Canada.</title>
        <authorList>
            <person name="Sulman M."/>
            <person name="Ellouze W."/>
            <person name="Ilyukhin E."/>
        </authorList>
    </citation>
    <scope>NUCLEOTIDE SEQUENCE [LARGE SCALE GENOMIC DNA]</scope>
    <source>
        <strain evidence="2 3">M1-105</strain>
    </source>
</reference>
<comment type="caution">
    <text evidence="2">The sequence shown here is derived from an EMBL/GenBank/DDBJ whole genome shotgun (WGS) entry which is preliminary data.</text>
</comment>
<evidence type="ECO:0000313" key="3">
    <source>
        <dbReference type="Proteomes" id="UP001521116"/>
    </source>
</evidence>
<feature type="compositionally biased region" description="Acidic residues" evidence="1">
    <location>
        <begin position="124"/>
        <end position="143"/>
    </location>
</feature>
<dbReference type="PANTHER" id="PTHR46014:SF1">
    <property type="entry name" value="TETRATRICOPEPTIDE REPEAT PROTEIN 1"/>
    <property type="match status" value="1"/>
</dbReference>
<dbReference type="Gene3D" id="1.25.40.10">
    <property type="entry name" value="Tetratricopeptide repeat domain"/>
    <property type="match status" value="1"/>
</dbReference>
<feature type="compositionally biased region" description="Basic and acidic residues" evidence="1">
    <location>
        <begin position="99"/>
        <end position="123"/>
    </location>
</feature>
<protein>
    <recommendedName>
        <fullName evidence="4">Tetratricopeptide repeat protein 1</fullName>
    </recommendedName>
</protein>
<dbReference type="EMBL" id="JAJVDC020000134">
    <property type="protein sequence ID" value="KAL1622560.1"/>
    <property type="molecule type" value="Genomic_DNA"/>
</dbReference>
<proteinExistence type="predicted"/>
<dbReference type="InterPro" id="IPR052769">
    <property type="entry name" value="TPR_domain_protein"/>
</dbReference>
<organism evidence="2 3">
    <name type="scientific">Neofusicoccum ribis</name>
    <dbReference type="NCBI Taxonomy" id="45134"/>
    <lineage>
        <taxon>Eukaryota</taxon>
        <taxon>Fungi</taxon>
        <taxon>Dikarya</taxon>
        <taxon>Ascomycota</taxon>
        <taxon>Pezizomycotina</taxon>
        <taxon>Dothideomycetes</taxon>
        <taxon>Dothideomycetes incertae sedis</taxon>
        <taxon>Botryosphaeriales</taxon>
        <taxon>Botryosphaeriaceae</taxon>
        <taxon>Neofusicoccum</taxon>
    </lineage>
</organism>
<dbReference type="InterPro" id="IPR011990">
    <property type="entry name" value="TPR-like_helical_dom_sf"/>
</dbReference>
<dbReference type="SMART" id="SM00028">
    <property type="entry name" value="TPR"/>
    <property type="match status" value="2"/>
</dbReference>
<dbReference type="InterPro" id="IPR019734">
    <property type="entry name" value="TPR_rpt"/>
</dbReference>
<evidence type="ECO:0000256" key="1">
    <source>
        <dbReference type="SAM" id="MobiDB-lite"/>
    </source>
</evidence>
<dbReference type="SUPFAM" id="SSF48452">
    <property type="entry name" value="TPR-like"/>
    <property type="match status" value="1"/>
</dbReference>
<evidence type="ECO:0008006" key="4">
    <source>
        <dbReference type="Google" id="ProtNLM"/>
    </source>
</evidence>
<name>A0ABR3SJA6_9PEZI</name>
<sequence length="276" mass="29870">MENLVFSPEEEASLLADANAQKTHANTLFTTGSYSDAISAYGRALSSCPNYLDYEVAVLRANISACHLKLSEWKEAVDAATEALERLDGLDPAPPAPKPDADHKKADSASKGKVKQAGERVIEEVSDSEDDMPTAHDGDEDGRVEEVDDLVEARLAHLHRLAHSITDARKLRTKALLRRAKARAELGGWANLQGADEDYRAAAGSPALAPMDRKAVDAALRELPPRLEEAKAKEMGEMMGKLKSLGNGLLKPFGLSTENFAFVKDEKTGGYSVQMK</sequence>
<accession>A0ABR3SJA6</accession>
<dbReference type="Proteomes" id="UP001521116">
    <property type="component" value="Unassembled WGS sequence"/>
</dbReference>
<gene>
    <name evidence="2" type="ORF">SLS56_008738</name>
</gene>
<dbReference type="PANTHER" id="PTHR46014">
    <property type="entry name" value="TETRATRICOPEPTIDE REPEAT PROTEIN 1"/>
    <property type="match status" value="1"/>
</dbReference>
<evidence type="ECO:0000313" key="2">
    <source>
        <dbReference type="EMBL" id="KAL1622560.1"/>
    </source>
</evidence>
<keyword evidence="3" id="KW-1185">Reference proteome</keyword>
<feature type="region of interest" description="Disordered" evidence="1">
    <location>
        <begin position="88"/>
        <end position="143"/>
    </location>
</feature>